<dbReference type="AlphaFoldDB" id="A0A0P0P1M6"/>
<dbReference type="STRING" id="69395.AQ619_12790"/>
<dbReference type="GO" id="GO:0008237">
    <property type="term" value="F:metallopeptidase activity"/>
    <property type="evidence" value="ECO:0007669"/>
    <property type="project" value="InterPro"/>
</dbReference>
<dbReference type="PANTHER" id="PTHR38478:SF1">
    <property type="entry name" value="ZINC DEPENDENT METALLOPROTEASE DOMAIN LIPOPROTEIN"/>
    <property type="match status" value="1"/>
</dbReference>
<dbReference type="PANTHER" id="PTHR38478">
    <property type="entry name" value="PEPTIDASE M1A AND M12B"/>
    <property type="match status" value="1"/>
</dbReference>
<dbReference type="CDD" id="cd04276">
    <property type="entry name" value="ZnMc_MMP_like_2"/>
    <property type="match status" value="1"/>
</dbReference>
<gene>
    <name evidence="4" type="ORF">AQ619_12790</name>
</gene>
<dbReference type="Pfam" id="PF16313">
    <property type="entry name" value="DUF4953"/>
    <property type="match status" value="1"/>
</dbReference>
<dbReference type="InterPro" id="IPR033413">
    <property type="entry name" value="DUF5117"/>
</dbReference>
<name>A0A0P0P1M6_9CAUL</name>
<evidence type="ECO:0000313" key="4">
    <source>
        <dbReference type="EMBL" id="ALL14144.1"/>
    </source>
</evidence>
<protein>
    <submittedName>
        <fullName evidence="4">Peptidase</fullName>
    </submittedName>
</protein>
<accession>A0A0P0P1M6</accession>
<dbReference type="Pfam" id="PF17148">
    <property type="entry name" value="DUF5117"/>
    <property type="match status" value="1"/>
</dbReference>
<organism evidence="4 5">
    <name type="scientific">Caulobacter henricii</name>
    <dbReference type="NCBI Taxonomy" id="69395"/>
    <lineage>
        <taxon>Bacteria</taxon>
        <taxon>Pseudomonadati</taxon>
        <taxon>Pseudomonadota</taxon>
        <taxon>Alphaproteobacteria</taxon>
        <taxon>Caulobacterales</taxon>
        <taxon>Caulobacteraceae</taxon>
        <taxon>Caulobacter</taxon>
    </lineage>
</organism>
<dbReference type="OrthoDB" id="9776599at2"/>
<evidence type="ECO:0000259" key="3">
    <source>
        <dbReference type="Pfam" id="PF17148"/>
    </source>
</evidence>
<dbReference type="Gene3D" id="3.40.390.10">
    <property type="entry name" value="Collagenase (Catalytic Domain)"/>
    <property type="match status" value="1"/>
</dbReference>
<keyword evidence="1" id="KW-0732">Signal</keyword>
<dbReference type="KEGG" id="chq:AQ619_12790"/>
<dbReference type="EMBL" id="CP013002">
    <property type="protein sequence ID" value="ALL14144.1"/>
    <property type="molecule type" value="Genomic_DNA"/>
</dbReference>
<feature type="chain" id="PRO_5006052669" evidence="1">
    <location>
        <begin position="30"/>
        <end position="822"/>
    </location>
</feature>
<dbReference type="InterPro" id="IPR034032">
    <property type="entry name" value="Zn_MMP-like_bac"/>
</dbReference>
<reference evidence="4 5" key="1">
    <citation type="submission" date="2015-10" db="EMBL/GenBank/DDBJ databases">
        <title>Conservation of the essential genome among Caulobacter and Brevundimonas species.</title>
        <authorList>
            <person name="Scott D."/>
            <person name="Ely B."/>
        </authorList>
    </citation>
    <scope>NUCLEOTIDE SEQUENCE [LARGE SCALE GENOMIC DNA]</scope>
    <source>
        <strain evidence="4 5">CB4</strain>
    </source>
</reference>
<dbReference type="SUPFAM" id="SSF55486">
    <property type="entry name" value="Metalloproteases ('zincins'), catalytic domain"/>
    <property type="match status" value="1"/>
</dbReference>
<dbReference type="Proteomes" id="UP000056905">
    <property type="component" value="Chromosome"/>
</dbReference>
<sequence>MGAFMKFGSVSRAALAAALVFTAASPVLAAAKDKPPVADASLSGTTRLDGLLPVHIDKAKGRILLSLPKPDSDGVSGRFLYVASLRTGLGSAPVGLDRAALGDTQVLVFRRIGKKVIAEYENPKFTAVGAPAAEQIAARESFAVSTVWAGEVASETPDGRILVDISSFLTRDVIGAVDALKQAGEPGFRLVSDLSVADPAAVRVFPENIELEARQTFASDTPGPETRNIAPDPKLITLTVRHSLVKLPEPGFVPRAFDPRTGTWGVVGLDYAVPLGDDIVGRWARRFRLEKTDPTAAVSTVKKPIVFYVDRAAPEPIRSALVEGAAWWAKAFEAAGFKDAYRVEVLPEGVDPLDVRYNVINWVDRATRGWSMGQSVSDPRTGEILKGSVILGALRVRQDMLIFEGLVGADQIGKGGPNDPILVSLARLRQLSAHEVGHSLGFAHNFAASTQDRASVMDYPAPRVKVTEGKIDLSDAYGVGIGAWDRFTVDWLYGEAPKTTLAAKAAANTLRYITDSDARGPNSGQPWGALWDDGADSVAELRRMIGVRRVALDQFGLNALKPGETVETLKRKYVPIYLLHRYQVEATVKQVAGIEYSYAVKGDAGQVAPLVAADRQRAALAALMATLAPAELDTPEALIPLLSGGQSGETDRQHVIEVFAGMGGPVFDPLVAADVAAGLALDPLLAPDRLARLVDQHRRDPNQPGVGEVVDTLLATVFAPASGRQAEIARRVRWRTVLNLAAAARDVKRSPQAAAEIDLKLADLATRLKAAPGADGSDRALNLRLAGLIRNADEMTKVLGEARLKPETPPGMPIGDLDPGMN</sequence>
<feature type="signal peptide" evidence="1">
    <location>
        <begin position="1"/>
        <end position="29"/>
    </location>
</feature>
<keyword evidence="5" id="KW-1185">Reference proteome</keyword>
<evidence type="ECO:0000259" key="2">
    <source>
        <dbReference type="Pfam" id="PF16313"/>
    </source>
</evidence>
<feature type="domain" description="EcxA zinc-binding" evidence="2">
    <location>
        <begin position="424"/>
        <end position="721"/>
    </location>
</feature>
<feature type="domain" description="DUF5117" evidence="3">
    <location>
        <begin position="102"/>
        <end position="291"/>
    </location>
</feature>
<proteinExistence type="predicted"/>
<evidence type="ECO:0000313" key="5">
    <source>
        <dbReference type="Proteomes" id="UP000056905"/>
    </source>
</evidence>
<dbReference type="InterPro" id="IPR032534">
    <property type="entry name" value="EcxA_zinc-bd"/>
</dbReference>
<dbReference type="InterPro" id="IPR024079">
    <property type="entry name" value="MetalloPept_cat_dom_sf"/>
</dbReference>
<evidence type="ECO:0000256" key="1">
    <source>
        <dbReference type="SAM" id="SignalP"/>
    </source>
</evidence>